<dbReference type="RefSeq" id="WP_012468993.1">
    <property type="nucleotide sequence ID" value="NC_010814.1"/>
</dbReference>
<gene>
    <name evidence="2" type="ordered locus">Glov_0920</name>
</gene>
<sequence length="165" mass="17981">MPYEIRFADSTDVEVLQGIFLESDMDLAGEIEEHIVISRGDSIIGGGMLTQTDQDLFHLIVFAISEHERTHGLGRLLLERLLQQPWAFCRDASMPECSSYRVTTVAKGKSAGFYGKLGFVPCDFSDLAAPFAGQCDDCPEAADCYPVAMNCNCSRMPSGSEGALS</sequence>
<keyword evidence="3" id="KW-1185">Reference proteome</keyword>
<keyword evidence="2" id="KW-0808">Transferase</keyword>
<dbReference type="OrthoDB" id="3174309at2"/>
<dbReference type="GO" id="GO:0016747">
    <property type="term" value="F:acyltransferase activity, transferring groups other than amino-acyl groups"/>
    <property type="evidence" value="ECO:0007669"/>
    <property type="project" value="InterPro"/>
</dbReference>
<dbReference type="InterPro" id="IPR016181">
    <property type="entry name" value="Acyl_CoA_acyltransferase"/>
</dbReference>
<dbReference type="EMBL" id="CP001089">
    <property type="protein sequence ID" value="ACD94643.1"/>
    <property type="molecule type" value="Genomic_DNA"/>
</dbReference>
<evidence type="ECO:0000259" key="1">
    <source>
        <dbReference type="PROSITE" id="PS51186"/>
    </source>
</evidence>
<dbReference type="STRING" id="398767.Glov_0920"/>
<dbReference type="PROSITE" id="PS51186">
    <property type="entry name" value="GNAT"/>
    <property type="match status" value="1"/>
</dbReference>
<dbReference type="Gene3D" id="3.40.630.30">
    <property type="match status" value="1"/>
</dbReference>
<organism evidence="2 3">
    <name type="scientific">Trichlorobacter lovleyi (strain ATCC BAA-1151 / DSM 17278 / SZ)</name>
    <name type="common">Geobacter lovleyi</name>
    <dbReference type="NCBI Taxonomy" id="398767"/>
    <lineage>
        <taxon>Bacteria</taxon>
        <taxon>Pseudomonadati</taxon>
        <taxon>Thermodesulfobacteriota</taxon>
        <taxon>Desulfuromonadia</taxon>
        <taxon>Geobacterales</taxon>
        <taxon>Geobacteraceae</taxon>
        <taxon>Trichlorobacter</taxon>
    </lineage>
</organism>
<protein>
    <submittedName>
        <fullName evidence="2">GCN5-related N-acetyltransferase</fullName>
    </submittedName>
</protein>
<dbReference type="Pfam" id="PF13508">
    <property type="entry name" value="Acetyltransf_7"/>
    <property type="match status" value="1"/>
</dbReference>
<dbReference type="HOGENOM" id="CLU_1658004_0_0_7"/>
<dbReference type="SUPFAM" id="SSF55729">
    <property type="entry name" value="Acyl-CoA N-acyltransferases (Nat)"/>
    <property type="match status" value="1"/>
</dbReference>
<name>B3E5H2_TRIL1</name>
<proteinExistence type="predicted"/>
<feature type="domain" description="N-acetyltransferase" evidence="1">
    <location>
        <begin position="3"/>
        <end position="145"/>
    </location>
</feature>
<dbReference type="AlphaFoldDB" id="B3E5H2"/>
<reference evidence="2 3" key="1">
    <citation type="submission" date="2008-05" db="EMBL/GenBank/DDBJ databases">
        <title>Complete sequence of chromosome of Geobacter lovleyi SZ.</title>
        <authorList>
            <consortium name="US DOE Joint Genome Institute"/>
            <person name="Lucas S."/>
            <person name="Copeland A."/>
            <person name="Lapidus A."/>
            <person name="Glavina del Rio T."/>
            <person name="Dalin E."/>
            <person name="Tice H."/>
            <person name="Bruce D."/>
            <person name="Goodwin L."/>
            <person name="Pitluck S."/>
            <person name="Chertkov O."/>
            <person name="Meincke L."/>
            <person name="Brettin T."/>
            <person name="Detter J.C."/>
            <person name="Han C."/>
            <person name="Tapia R."/>
            <person name="Kuske C.R."/>
            <person name="Schmutz J."/>
            <person name="Larimer F."/>
            <person name="Land M."/>
            <person name="Hauser L."/>
            <person name="Kyrpides N."/>
            <person name="Mikhailova N."/>
            <person name="Sung Y."/>
            <person name="Fletcher K.E."/>
            <person name="Ritalahti K.M."/>
            <person name="Loeffler F.E."/>
            <person name="Richardson P."/>
        </authorList>
    </citation>
    <scope>NUCLEOTIDE SEQUENCE [LARGE SCALE GENOMIC DNA]</scope>
    <source>
        <strain evidence="3">ATCC BAA-1151 / DSM 17278 / SZ</strain>
    </source>
</reference>
<dbReference type="eggNOG" id="COG1246">
    <property type="taxonomic scope" value="Bacteria"/>
</dbReference>
<evidence type="ECO:0000313" key="2">
    <source>
        <dbReference type="EMBL" id="ACD94643.1"/>
    </source>
</evidence>
<dbReference type="Proteomes" id="UP000002420">
    <property type="component" value="Chromosome"/>
</dbReference>
<evidence type="ECO:0000313" key="3">
    <source>
        <dbReference type="Proteomes" id="UP000002420"/>
    </source>
</evidence>
<dbReference type="KEGG" id="glo:Glov_0920"/>
<accession>B3E5H2</accession>
<dbReference type="InterPro" id="IPR000182">
    <property type="entry name" value="GNAT_dom"/>
</dbReference>